<keyword evidence="3" id="KW-1185">Reference proteome</keyword>
<evidence type="ECO:0000313" key="3">
    <source>
        <dbReference type="Proteomes" id="UP001139410"/>
    </source>
</evidence>
<proteinExistence type="predicted"/>
<dbReference type="SUPFAM" id="SSF53756">
    <property type="entry name" value="UDP-Glycosyltransferase/glycogen phosphorylase"/>
    <property type="match status" value="1"/>
</dbReference>
<dbReference type="Pfam" id="PF00534">
    <property type="entry name" value="Glycos_transf_1"/>
    <property type="match status" value="1"/>
</dbReference>
<dbReference type="EMBL" id="JAKFGM010000001">
    <property type="protein sequence ID" value="MCF2514396.1"/>
    <property type="molecule type" value="Genomic_DNA"/>
</dbReference>
<dbReference type="PANTHER" id="PTHR46401">
    <property type="entry name" value="GLYCOSYLTRANSFERASE WBBK-RELATED"/>
    <property type="match status" value="1"/>
</dbReference>
<comment type="caution">
    <text evidence="2">The sequence shown here is derived from an EMBL/GenBank/DDBJ whole genome shotgun (WGS) entry which is preliminary data.</text>
</comment>
<dbReference type="PANTHER" id="PTHR46401:SF9">
    <property type="entry name" value="MANNOSYLTRANSFERASE A"/>
    <property type="match status" value="1"/>
</dbReference>
<dbReference type="AlphaFoldDB" id="A0A9X1QJ19"/>
<gene>
    <name evidence="2" type="ORF">LVY65_04850</name>
</gene>
<dbReference type="RefSeq" id="WP_235066861.1">
    <property type="nucleotide sequence ID" value="NZ_JAKFGM010000001.1"/>
</dbReference>
<feature type="domain" description="Glycosyl transferase family 1" evidence="1">
    <location>
        <begin position="160"/>
        <end position="319"/>
    </location>
</feature>
<accession>A0A9X1QJ19</accession>
<evidence type="ECO:0000259" key="1">
    <source>
        <dbReference type="Pfam" id="PF00534"/>
    </source>
</evidence>
<reference evidence="2" key="1">
    <citation type="submission" date="2022-01" db="EMBL/GenBank/DDBJ databases">
        <authorList>
            <person name="Jo J.-H."/>
            <person name="Im W.-T."/>
        </authorList>
    </citation>
    <scope>NUCLEOTIDE SEQUENCE</scope>
    <source>
        <strain evidence="2">G124</strain>
    </source>
</reference>
<organism evidence="2 3">
    <name type="scientific">Sphingomonas cremea</name>
    <dbReference type="NCBI Taxonomy" id="2904799"/>
    <lineage>
        <taxon>Bacteria</taxon>
        <taxon>Pseudomonadati</taxon>
        <taxon>Pseudomonadota</taxon>
        <taxon>Alphaproteobacteria</taxon>
        <taxon>Sphingomonadales</taxon>
        <taxon>Sphingomonadaceae</taxon>
        <taxon>Sphingomonas</taxon>
    </lineage>
</organism>
<name>A0A9X1QJ19_9SPHN</name>
<sequence>MAAVQFRGFRRIFDRTGSKRIFDLLLSGSKHFRSNLVATLAATAGSADRIIAGQIYLNVGHTGLNSPHMGPWLARQRLRPVFLIHDLIPITHPQYCREGEDARHKLRMETALRSAKGLIINSAATRRVLADFANDHRITMPPSLIAWLGIDTRPTNPSVDATFQDRPYFVMVGTIEARKNHLAILEAWRDIVARPGSQAPDLIIIGQRGWEAADAIAILDDPGPLKSYVHEMAGCDDAQMSKLLAGARAMLMPSFVEGFGLPVVEALHQRVPVIASDIPVFREIADVIPTYIDPHDRTAWANAVIDYSGNSVERRRQLAAASAYEAPDWRNHFALVDEFLETL</sequence>
<dbReference type="GO" id="GO:0016757">
    <property type="term" value="F:glycosyltransferase activity"/>
    <property type="evidence" value="ECO:0007669"/>
    <property type="project" value="InterPro"/>
</dbReference>
<dbReference type="Gene3D" id="3.40.50.2000">
    <property type="entry name" value="Glycogen Phosphorylase B"/>
    <property type="match status" value="1"/>
</dbReference>
<dbReference type="Proteomes" id="UP001139410">
    <property type="component" value="Unassembled WGS sequence"/>
</dbReference>
<dbReference type="CDD" id="cd03809">
    <property type="entry name" value="GT4_MtfB-like"/>
    <property type="match status" value="1"/>
</dbReference>
<evidence type="ECO:0000313" key="2">
    <source>
        <dbReference type="EMBL" id="MCF2514396.1"/>
    </source>
</evidence>
<dbReference type="InterPro" id="IPR001296">
    <property type="entry name" value="Glyco_trans_1"/>
</dbReference>
<protein>
    <submittedName>
        <fullName evidence="2">Glycosyltransferase family 4 protein</fullName>
    </submittedName>
</protein>